<feature type="compositionally biased region" description="Polar residues" evidence="6">
    <location>
        <begin position="184"/>
        <end position="205"/>
    </location>
</feature>
<feature type="zinc finger region" description="C3H1-type" evidence="5">
    <location>
        <begin position="10"/>
        <end position="36"/>
    </location>
</feature>
<dbReference type="PROSITE" id="PS50103">
    <property type="entry name" value="ZF_C3H1"/>
    <property type="match status" value="2"/>
</dbReference>
<feature type="domain" description="C3H1-type" evidence="7">
    <location>
        <begin position="44"/>
        <end position="71"/>
    </location>
</feature>
<evidence type="ECO:0000256" key="6">
    <source>
        <dbReference type="SAM" id="MobiDB-lite"/>
    </source>
</evidence>
<feature type="region of interest" description="Disordered" evidence="6">
    <location>
        <begin position="175"/>
        <end position="206"/>
    </location>
</feature>
<dbReference type="InterPro" id="IPR000571">
    <property type="entry name" value="Znf_CCCH"/>
</dbReference>
<evidence type="ECO:0000256" key="3">
    <source>
        <dbReference type="ARBA" id="ARBA00022771"/>
    </source>
</evidence>
<dbReference type="PANTHER" id="PTHR12547:SF18">
    <property type="entry name" value="PROTEIN TIS11"/>
    <property type="match status" value="1"/>
</dbReference>
<evidence type="ECO:0000256" key="4">
    <source>
        <dbReference type="ARBA" id="ARBA00022833"/>
    </source>
</evidence>
<feature type="domain" description="C3H1-type" evidence="7">
    <location>
        <begin position="10"/>
        <end position="36"/>
    </location>
</feature>
<feature type="compositionally biased region" description="Basic and acidic residues" evidence="6">
    <location>
        <begin position="265"/>
        <end position="279"/>
    </location>
</feature>
<evidence type="ECO:0000256" key="1">
    <source>
        <dbReference type="ARBA" id="ARBA00022723"/>
    </source>
</evidence>
<proteinExistence type="predicted"/>
<gene>
    <name evidence="8" type="ORF">AMON00008_LOCUS56698</name>
</gene>
<evidence type="ECO:0000313" key="8">
    <source>
        <dbReference type="EMBL" id="CAE4656208.1"/>
    </source>
</evidence>
<feature type="region of interest" description="Disordered" evidence="6">
    <location>
        <begin position="265"/>
        <end position="287"/>
    </location>
</feature>
<sequence>MPPALVAFCEKTQLCKFHQRGKCTKGRNCTFAHSSEELRAPPDLRRTKLCPDVISKGRCDVSECRFAHDVDEVRRLAAPKASKDKRACEPEAIRAAKEQVAAQWSLAPTGVAPSQQSLTVSLSEIVADGEPEATLHMSALSGSVSSRSTALGDESIDSLSCLTSDDSSLPWTWEADSSVDSERASSQGDSGTGNAASDNDSTASTIRGMGNTFHKIRMCRFHAEGRCGNCHACSSAHGQTESQPLLNLTSTELCCRLLHTGVCDKEGSTSAHSEEELRSSPDGQKQLPAARRVLAGGAGAVARAAAEGRERGPLSALDWSRVCVKRTFLEWREDGEVGRPCRRSRSAPCAKTGMSTQSWRSQPPLMTPARSLRRAPAVCSGRVPIVALPQLR</sequence>
<dbReference type="InterPro" id="IPR036855">
    <property type="entry name" value="Znf_CCCH_sf"/>
</dbReference>
<reference evidence="8" key="1">
    <citation type="submission" date="2021-01" db="EMBL/GenBank/DDBJ databases">
        <authorList>
            <person name="Corre E."/>
            <person name="Pelletier E."/>
            <person name="Niang G."/>
            <person name="Scheremetjew M."/>
            <person name="Finn R."/>
            <person name="Kale V."/>
            <person name="Holt S."/>
            <person name="Cochrane G."/>
            <person name="Meng A."/>
            <person name="Brown T."/>
            <person name="Cohen L."/>
        </authorList>
    </citation>
    <scope>NUCLEOTIDE SEQUENCE</scope>
    <source>
        <strain evidence="8">CCMP3105</strain>
    </source>
</reference>
<dbReference type="SUPFAM" id="SSF90229">
    <property type="entry name" value="CCCH zinc finger"/>
    <property type="match status" value="1"/>
</dbReference>
<feature type="region of interest" description="Disordered" evidence="6">
    <location>
        <begin position="342"/>
        <end position="373"/>
    </location>
</feature>
<accession>A0A7S4SWD9</accession>
<keyword evidence="1 5" id="KW-0479">Metal-binding</keyword>
<evidence type="ECO:0000259" key="7">
    <source>
        <dbReference type="PROSITE" id="PS50103"/>
    </source>
</evidence>
<dbReference type="SMART" id="SM00356">
    <property type="entry name" value="ZnF_C3H1"/>
    <property type="match status" value="2"/>
</dbReference>
<organism evidence="8">
    <name type="scientific">Alexandrium monilatum</name>
    <dbReference type="NCBI Taxonomy" id="311494"/>
    <lineage>
        <taxon>Eukaryota</taxon>
        <taxon>Sar</taxon>
        <taxon>Alveolata</taxon>
        <taxon>Dinophyceae</taxon>
        <taxon>Gonyaulacales</taxon>
        <taxon>Pyrocystaceae</taxon>
        <taxon>Alexandrium</taxon>
    </lineage>
</organism>
<dbReference type="Pfam" id="PF00642">
    <property type="entry name" value="zf-CCCH"/>
    <property type="match status" value="1"/>
</dbReference>
<dbReference type="EMBL" id="HBNR01079470">
    <property type="protein sequence ID" value="CAE4656208.1"/>
    <property type="molecule type" value="Transcribed_RNA"/>
</dbReference>
<keyword evidence="3 5" id="KW-0863">Zinc-finger</keyword>
<dbReference type="PANTHER" id="PTHR12547">
    <property type="entry name" value="CCCH ZINC FINGER/TIS11-RELATED"/>
    <property type="match status" value="1"/>
</dbReference>
<dbReference type="GO" id="GO:0008270">
    <property type="term" value="F:zinc ion binding"/>
    <property type="evidence" value="ECO:0007669"/>
    <property type="project" value="UniProtKB-KW"/>
</dbReference>
<protein>
    <recommendedName>
        <fullName evidence="7">C3H1-type domain-containing protein</fullName>
    </recommendedName>
</protein>
<dbReference type="Gene3D" id="3.30.1370.210">
    <property type="match status" value="1"/>
</dbReference>
<dbReference type="AlphaFoldDB" id="A0A7S4SWD9"/>
<dbReference type="InterPro" id="IPR045877">
    <property type="entry name" value="ZFP36-like"/>
</dbReference>
<evidence type="ECO:0000256" key="2">
    <source>
        <dbReference type="ARBA" id="ARBA00022737"/>
    </source>
</evidence>
<evidence type="ECO:0000256" key="5">
    <source>
        <dbReference type="PROSITE-ProRule" id="PRU00723"/>
    </source>
</evidence>
<keyword evidence="4 5" id="KW-0862">Zinc</keyword>
<name>A0A7S4SWD9_9DINO</name>
<dbReference type="GO" id="GO:0003729">
    <property type="term" value="F:mRNA binding"/>
    <property type="evidence" value="ECO:0007669"/>
    <property type="project" value="InterPro"/>
</dbReference>
<feature type="zinc finger region" description="C3H1-type" evidence="5">
    <location>
        <begin position="44"/>
        <end position="71"/>
    </location>
</feature>
<keyword evidence="2" id="KW-0677">Repeat</keyword>